<evidence type="ECO:0000313" key="2">
    <source>
        <dbReference type="EMBL" id="KER19332.1"/>
    </source>
</evidence>
<dbReference type="Proteomes" id="UP000054324">
    <property type="component" value="Unassembled WGS sequence"/>
</dbReference>
<reference evidence="2 3" key="1">
    <citation type="submission" date="2013-11" db="EMBL/GenBank/DDBJ databases">
        <title>Opisthorchis viverrini - life in the bile duct.</title>
        <authorList>
            <person name="Young N.D."/>
            <person name="Nagarajan N."/>
            <person name="Lin S.J."/>
            <person name="Korhonen P.K."/>
            <person name="Jex A.R."/>
            <person name="Hall R.S."/>
            <person name="Safavi-Hemami H."/>
            <person name="Kaewkong W."/>
            <person name="Bertrand D."/>
            <person name="Gao S."/>
            <person name="Seet Q."/>
            <person name="Wongkham S."/>
            <person name="Teh B.T."/>
            <person name="Wongkham C."/>
            <person name="Intapan P.M."/>
            <person name="Maleewong W."/>
            <person name="Yang X."/>
            <person name="Hu M."/>
            <person name="Wang Z."/>
            <person name="Hofmann A."/>
            <person name="Sternberg P.W."/>
            <person name="Tan P."/>
            <person name="Wang J."/>
            <person name="Gasser R.B."/>
        </authorList>
    </citation>
    <scope>NUCLEOTIDE SEQUENCE [LARGE SCALE GENOMIC DNA]</scope>
</reference>
<feature type="compositionally biased region" description="Polar residues" evidence="1">
    <location>
        <begin position="69"/>
        <end position="88"/>
    </location>
</feature>
<feature type="region of interest" description="Disordered" evidence="1">
    <location>
        <begin position="58"/>
        <end position="107"/>
    </location>
</feature>
<organism evidence="2 3">
    <name type="scientific">Opisthorchis viverrini</name>
    <name type="common">Southeast Asian liver fluke</name>
    <dbReference type="NCBI Taxonomy" id="6198"/>
    <lineage>
        <taxon>Eukaryota</taxon>
        <taxon>Metazoa</taxon>
        <taxon>Spiralia</taxon>
        <taxon>Lophotrochozoa</taxon>
        <taxon>Platyhelminthes</taxon>
        <taxon>Trematoda</taxon>
        <taxon>Digenea</taxon>
        <taxon>Opisthorchiida</taxon>
        <taxon>Opisthorchiata</taxon>
        <taxon>Opisthorchiidae</taxon>
        <taxon>Opisthorchis</taxon>
    </lineage>
</organism>
<accession>A0A074Z1H1</accession>
<dbReference type="KEGG" id="ovi:T265_11860"/>
<protein>
    <submittedName>
        <fullName evidence="2">Uncharacterized protein</fullName>
    </submittedName>
</protein>
<proteinExistence type="predicted"/>
<evidence type="ECO:0000256" key="1">
    <source>
        <dbReference type="SAM" id="MobiDB-lite"/>
    </source>
</evidence>
<dbReference type="GeneID" id="20326028"/>
<sequence length="152" mass="17043">MQTTAECAMPRATVLTAGDNRQKHNQTAALTANPLQQEENNLSKRKWYKLWHHETGDGLVASGPPRLQDMSTHLENYLPTSPSVSPSDPGQPKADPPSQLRRYPDPIPPMTERCSVCCTRWVMEGFIQRKLRPTYGRRTVVETSALSSKTRG</sequence>
<dbReference type="CTD" id="20326028"/>
<dbReference type="EMBL" id="KL597241">
    <property type="protein sequence ID" value="KER19332.1"/>
    <property type="molecule type" value="Genomic_DNA"/>
</dbReference>
<evidence type="ECO:0000313" key="3">
    <source>
        <dbReference type="Proteomes" id="UP000054324"/>
    </source>
</evidence>
<dbReference type="RefSeq" id="XP_009176921.1">
    <property type="nucleotide sequence ID" value="XM_009178657.1"/>
</dbReference>
<feature type="region of interest" description="Disordered" evidence="1">
    <location>
        <begin position="1"/>
        <end position="24"/>
    </location>
</feature>
<name>A0A074Z1H1_OPIVI</name>
<keyword evidence="3" id="KW-1185">Reference proteome</keyword>
<gene>
    <name evidence="2" type="ORF">T265_11860</name>
</gene>
<dbReference type="AlphaFoldDB" id="A0A074Z1H1"/>